<dbReference type="OrthoDB" id="332209at2759"/>
<feature type="compositionally biased region" description="Basic and acidic residues" evidence="5">
    <location>
        <begin position="1305"/>
        <end position="1329"/>
    </location>
</feature>
<feature type="region of interest" description="Disordered" evidence="5">
    <location>
        <begin position="2345"/>
        <end position="2379"/>
    </location>
</feature>
<evidence type="ECO:0000256" key="6">
    <source>
        <dbReference type="SAM" id="Phobius"/>
    </source>
</evidence>
<evidence type="ECO:0000256" key="1">
    <source>
        <dbReference type="ARBA" id="ARBA00004141"/>
    </source>
</evidence>
<evidence type="ECO:0000256" key="4">
    <source>
        <dbReference type="ARBA" id="ARBA00023136"/>
    </source>
</evidence>
<dbReference type="Pfam" id="PF01925">
    <property type="entry name" value="TauE"/>
    <property type="match status" value="2"/>
</dbReference>
<feature type="compositionally biased region" description="Polar residues" evidence="5">
    <location>
        <begin position="1192"/>
        <end position="1210"/>
    </location>
</feature>
<dbReference type="GO" id="GO:0016567">
    <property type="term" value="P:protein ubiquitination"/>
    <property type="evidence" value="ECO:0007669"/>
    <property type="project" value="TreeGrafter"/>
</dbReference>
<feature type="transmembrane region" description="Helical" evidence="6">
    <location>
        <begin position="2176"/>
        <end position="2197"/>
    </location>
</feature>
<feature type="compositionally biased region" description="Low complexity" evidence="5">
    <location>
        <begin position="492"/>
        <end position="506"/>
    </location>
</feature>
<feature type="compositionally biased region" description="Low complexity" evidence="5">
    <location>
        <begin position="1211"/>
        <end position="1223"/>
    </location>
</feature>
<feature type="region of interest" description="Disordered" evidence="5">
    <location>
        <begin position="2395"/>
        <end position="2543"/>
    </location>
</feature>
<feature type="compositionally biased region" description="Low complexity" evidence="5">
    <location>
        <begin position="2243"/>
        <end position="2264"/>
    </location>
</feature>
<evidence type="ECO:0000256" key="2">
    <source>
        <dbReference type="ARBA" id="ARBA00022692"/>
    </source>
</evidence>
<feature type="compositionally biased region" description="Low complexity" evidence="5">
    <location>
        <begin position="1915"/>
        <end position="1924"/>
    </location>
</feature>
<feature type="compositionally biased region" description="Low complexity" evidence="5">
    <location>
        <begin position="1671"/>
        <end position="1681"/>
    </location>
</feature>
<keyword evidence="3 6" id="KW-1133">Transmembrane helix</keyword>
<dbReference type="PANTHER" id="PTHR14255">
    <property type="entry name" value="CEREBLON"/>
    <property type="match status" value="1"/>
</dbReference>
<dbReference type="GO" id="GO:0016020">
    <property type="term" value="C:membrane"/>
    <property type="evidence" value="ECO:0007669"/>
    <property type="project" value="UniProtKB-SubCell"/>
</dbReference>
<feature type="region of interest" description="Disordered" evidence="5">
    <location>
        <begin position="1443"/>
        <end position="1473"/>
    </location>
</feature>
<organism evidence="8 9">
    <name type="scientific">Neospora caninum (strain Liverpool)</name>
    <dbReference type="NCBI Taxonomy" id="572307"/>
    <lineage>
        <taxon>Eukaryota</taxon>
        <taxon>Sar</taxon>
        <taxon>Alveolata</taxon>
        <taxon>Apicomplexa</taxon>
        <taxon>Conoidasida</taxon>
        <taxon>Coccidia</taxon>
        <taxon>Eucoccidiorida</taxon>
        <taxon>Eimeriorina</taxon>
        <taxon>Sarcocystidae</taxon>
        <taxon>Neospora</taxon>
    </lineage>
</organism>
<feature type="compositionally biased region" description="Polar residues" evidence="5">
    <location>
        <begin position="1894"/>
        <end position="1905"/>
    </location>
</feature>
<dbReference type="PANTHER" id="PTHR14255:SF3">
    <property type="entry name" value="SULFITE EXPORTER TAUE_SAFE FAMILY PROTEIN 5-RELATED"/>
    <property type="match status" value="1"/>
</dbReference>
<comment type="subcellular location">
    <subcellularLocation>
        <location evidence="1">Membrane</location>
        <topology evidence="1">Multi-pass membrane protein</topology>
    </subcellularLocation>
</comment>
<dbReference type="InterPro" id="IPR002781">
    <property type="entry name" value="TM_pro_TauE-like"/>
</dbReference>
<accession>F0VMZ4</accession>
<feature type="compositionally biased region" description="Basic and acidic residues" evidence="5">
    <location>
        <begin position="1502"/>
        <end position="1519"/>
    </location>
</feature>
<feature type="compositionally biased region" description="Polar residues" evidence="5">
    <location>
        <begin position="1970"/>
        <end position="1982"/>
    </location>
</feature>
<feature type="region of interest" description="Disordered" evidence="5">
    <location>
        <begin position="1636"/>
        <end position="2087"/>
    </location>
</feature>
<feature type="compositionally biased region" description="Low complexity" evidence="5">
    <location>
        <begin position="2523"/>
        <end position="2535"/>
    </location>
</feature>
<name>F0VMZ4_NEOCL</name>
<feature type="transmembrane region" description="Helical" evidence="6">
    <location>
        <begin position="2767"/>
        <end position="2788"/>
    </location>
</feature>
<evidence type="ECO:0000256" key="3">
    <source>
        <dbReference type="ARBA" id="ARBA00022989"/>
    </source>
</evidence>
<feature type="compositionally biased region" description="Polar residues" evidence="5">
    <location>
        <begin position="1443"/>
        <end position="1455"/>
    </location>
</feature>
<feature type="transmembrane region" description="Helical" evidence="6">
    <location>
        <begin position="2136"/>
        <end position="2156"/>
    </location>
</feature>
<dbReference type="GO" id="GO:0031464">
    <property type="term" value="C:Cul4A-RING E3 ubiquitin ligase complex"/>
    <property type="evidence" value="ECO:0007669"/>
    <property type="project" value="TreeGrafter"/>
</dbReference>
<feature type="region of interest" description="Disordered" evidence="5">
    <location>
        <begin position="1572"/>
        <end position="1594"/>
    </location>
</feature>
<feature type="region of interest" description="Disordered" evidence="5">
    <location>
        <begin position="2243"/>
        <end position="2277"/>
    </location>
</feature>
<feature type="compositionally biased region" description="Low complexity" evidence="5">
    <location>
        <begin position="1788"/>
        <end position="1803"/>
    </location>
</feature>
<feature type="transmembrane region" description="Helical" evidence="6">
    <location>
        <begin position="3077"/>
        <end position="3098"/>
    </location>
</feature>
<gene>
    <name evidence="8" type="ORF">NCLIV_055150</name>
</gene>
<evidence type="ECO:0000256" key="7">
    <source>
        <dbReference type="SAM" id="SignalP"/>
    </source>
</evidence>
<feature type="transmembrane region" description="Helical" evidence="6">
    <location>
        <begin position="3016"/>
        <end position="3041"/>
    </location>
</feature>
<dbReference type="InParanoid" id="F0VMZ4"/>
<feature type="region of interest" description="Disordered" evidence="5">
    <location>
        <begin position="912"/>
        <end position="949"/>
    </location>
</feature>
<feature type="compositionally biased region" description="Low complexity" evidence="5">
    <location>
        <begin position="1991"/>
        <end position="2003"/>
    </location>
</feature>
<evidence type="ECO:0000313" key="9">
    <source>
        <dbReference type="Proteomes" id="UP000007494"/>
    </source>
</evidence>
<dbReference type="EMBL" id="FR823392">
    <property type="protein sequence ID" value="CBZ55090.1"/>
    <property type="molecule type" value="Genomic_DNA"/>
</dbReference>
<evidence type="ECO:0000256" key="5">
    <source>
        <dbReference type="SAM" id="MobiDB-lite"/>
    </source>
</evidence>
<feature type="compositionally biased region" description="Basic residues" evidence="5">
    <location>
        <begin position="1651"/>
        <end position="1669"/>
    </location>
</feature>
<feature type="chain" id="PRO_5003259397" evidence="7">
    <location>
        <begin position="19"/>
        <end position="3139"/>
    </location>
</feature>
<feature type="compositionally biased region" description="Basic and acidic residues" evidence="5">
    <location>
        <begin position="2062"/>
        <end position="2073"/>
    </location>
</feature>
<feature type="compositionally biased region" description="Gly residues" evidence="5">
    <location>
        <begin position="1274"/>
        <end position="1284"/>
    </location>
</feature>
<feature type="compositionally biased region" description="Low complexity" evidence="5">
    <location>
        <begin position="1149"/>
        <end position="1161"/>
    </location>
</feature>
<feature type="compositionally biased region" description="Basic and acidic residues" evidence="5">
    <location>
        <begin position="933"/>
        <end position="946"/>
    </location>
</feature>
<feature type="region of interest" description="Disordered" evidence="5">
    <location>
        <begin position="1487"/>
        <end position="1533"/>
    </location>
</feature>
<keyword evidence="9" id="KW-1185">Reference proteome</keyword>
<feature type="transmembrane region" description="Helical" evidence="6">
    <location>
        <begin position="3048"/>
        <end position="3071"/>
    </location>
</feature>
<feature type="transmembrane region" description="Helical" evidence="6">
    <location>
        <begin position="2102"/>
        <end position="2129"/>
    </location>
</feature>
<feature type="compositionally biased region" description="Gly residues" evidence="5">
    <location>
        <begin position="2450"/>
        <end position="2459"/>
    </location>
</feature>
<feature type="region of interest" description="Disordered" evidence="5">
    <location>
        <begin position="128"/>
        <end position="157"/>
    </location>
</feature>
<feature type="compositionally biased region" description="Basic and acidic residues" evidence="5">
    <location>
        <begin position="2486"/>
        <end position="2497"/>
    </location>
</feature>
<feature type="compositionally biased region" description="Basic and acidic residues" evidence="5">
    <location>
        <begin position="779"/>
        <end position="807"/>
    </location>
</feature>
<evidence type="ECO:0000313" key="8">
    <source>
        <dbReference type="EMBL" id="CBZ55090.1"/>
    </source>
</evidence>
<feature type="region of interest" description="Disordered" evidence="5">
    <location>
        <begin position="1134"/>
        <end position="1339"/>
    </location>
</feature>
<feature type="transmembrane region" description="Helical" evidence="6">
    <location>
        <begin position="3110"/>
        <end position="3129"/>
    </location>
</feature>
<proteinExistence type="predicted"/>
<sequence>MSKAALSWPLSFLGVSASLNLHPSVPDYVIAAVRDRMMVDHDQLLPKQVAMPVCDSLSGPLCPHLSTPRVVRRETSASFSESSRPPEKSQDAVFAAAPSTSPPGEAFPQNPDFYYAYVHRVPLRLPVSPPSRDDYPDRSSPPSAVADSGAGAVTSPTSSPSLASSLLSFAASFFSASRDEAPAANSSAFDGRPTPSTDAAVSPFVDWRFSFISRERPKLCPQALKHHPERFYSTRGEFLENAIGDVSSSTAVSEAIASAIGQIGLGRKTLDDIWLSLPLGSLPAPGRSPAAAHAVESSALPDSAAEAQRFVCFVKKRGRSDRNACALAAEFPELPPSLLPTVEPFPRSWVATSHILTFDKSTAPFAQPFLETDYASGLPADAETHWEGIWEVLPVTYEDSASERGRQGGLGTAFASPAWEDLAGSPATIPPSPPRFYGRGDPALFREDEETEPGETESTPDALQDKRSPSAPSSPSAASSPSVPSSPPAPSSPSSSSSPSASAVPLPRRRRPPQPLNTVAVLSSAEGTFEHGTSFVVSSIWIQAVRNPSESRALQRLLPRLLFVVSGIHEDKEVFSAQIPLTFLASRTDLALPRPQSAVPSEEPAEFAFVNLLDFLPYTVTPWTRVEALKFRYALRPPAPSLHGSPANAPGLRAGSTARGATLEPLLASTVSQIAYKVGVGGLVVHVAQRSNGVRTVYYVDRKSPEGAAMLRFFEAKSARLARDGERTGRPEGPAKTQRRSEDADAPEGSLGLPTLLFGDDAQPPRDRSEGEDPSVDGAFREAVGDAESGGKKFATDTDLDLKPKGERGLQLTREKVKRAIRNVVLDILRPALDPKVYRRVLSSMAPLSPRAPEKLQPLKTLAATLPSSRAAAEDKEEAEDGLVYAAVMRTHGDGSGEFLWQQAGDSSAGAAAYADEVRRQKRRQQRQSGSAAREKEESEKEKGENDDLGLVRIGDEFGKVVLTAGTNSSVGTTGGSNRRLPLAKYDNLNNSLVDLRLPAKSVGVYIQEVPVEAPLLSFSQADSLGLVFWRRIGFDTEGKYRDSTANVSGALLADVKSAVSQALQSLGAKTKDGSRASPDGASGKPSADDKKGKDGEKTGGKAGQKGKEASKATSSVKGVLDTILSIYSSIQDQLSDAGKRGTGRRSSSRASTPPADPAATEARKDEQRKSPSPVPGTKPAHADANPHSRLHTLSASGGNSLPSSATTTPELAEAASSGGLASVETPDGRGLPSPANAVGDPGTGSFHASSPGDAGTGALPPRSPNDPLHLSPGSGGKGRGAGVGQPEAFSFSVTDLNKATSQHAEAKKKDDRKGTKNEKPAPETEKKGNGRGKGANEQPFALGFIVGPDNQLRPLTVGPDGNGPGLVGPEQFHDMIQSVMREVNIPEMAANLAHQLGVVQGPNLSMGQAAQALATHLENRPGVSEPTSQLGKLAAMLASQLQNASNSTMPQQKEPSPSAAAAPPPVSPPTDFSAFERVAREFTAQLFSKPKGGLDAGKGGTKAEEARQGKGKKKDAAHPHPAPPFPRSQPFAFASSFAGGNAPVPDLAQVQAAFQAFMGNAAAGASPLAEFLNPSQGGGPGGAPGNSPPGGFDFANRAQNMFGRAAEAQGGGMPVFAELLAGGAPLNLSDLLGQLGRPGGTATDEEAKRTSKAHPKYRSAKQNKHKIHGNPAAPTAAPNASRGTKDEVSLEPETAVSPPPTQAENSEYVHEAPASSSDTVNAAGARPGNAGGIAALSTPEVTRETVEEFPSRLSESNLESNRPTAVSSPGPDGGDALASPQPPQTGSVSPAQPQGAAAQAVVRNPETSAGWVQGASPAGVDRNAVENQRAEPRAPTGSPRVPNSGVSSEEPAAGPGLTVGEEAPVASLEESRKKLEALRKATRAEEAAKNAAGPQSSDAPATASTDRRPAVGTAPSPRALPLHLPAPQPAPDVSEPSTPPPERVERPAVPGGPTSSVAAPLHQERSWAESPSSGLRASEISSGKVRDRTPLSPTSSDAASAPAAPPVPSSSSTRVSSPWPPAAATSASPLPHSGVPAQGDQAGTRTNPLPEAFQETPAEQEEVHPAADKDSDAGQPPASGKKETEAPPVLPAASVFSICCLLLGLFVFACLASAGGIGGGSVFVALLVGLGRMHLAYAIPISKVMVFAASFASFVLHRKLERQTAEDARAVAQDWADLLVPLALSGSLVGVLLNTILPVFHLLLLLSCLLLGLSARTILSAMHIYKKETSLSVQQPFEEVLLPSPTTSPRRSASSALSPASSAGTSRTACPRDSRLPVDAPRRTFAVAASHCTNPPSPTLFPEDVRDLEEARASFLQANGDGEDGREPLTPAPGALDVAVALPEEDGGSRGEETPEPVRPARQRGEAGNSSSPREAAEDVLALDEAATLKRRQSECLGSWPENGAAFDRAQAKAPGGGGTDRRRERNGDWIPFADGFEDPSWEAAQRRGAGGHQGDGEGSAWRQSSEGGERDGEATLHGARRGRRVDDAGKEENRGSKTGMTDSREEKEARGNLESSPAPDAGAGTVSGGASSSPSYPTFPRFYSLEDEEDLSHISSFMNQTEVSGEDAARGLPGSGTLSTMALDPALDSELLAAFPAARRAPKGPLSTALHFLRSACEGIVSSSVPTTEDGVSPSASTQTIDPTLLLPATSRGAGAVDRSRLPPFASTEHLASYRSVSGEGADVAEQGGRETGDAGFRGRESLAVATSVRLLRVAGGAPGVAFRCPAIAGRFARLRASPGYQKAHKAVLQVERLCFQGPADSPHYFVLLLLLLVNVFASSLLHLLLQHGNRRAAAVIAALAFLLGLSVQLRLSVLIFRKHFPAGSAPPAPTFHEVLSALLAGLGMLWSCLKRLAKATGKASRLLAEGAQSALRRSGVLAAATPASVSFLQHDATGRGSIEIAELSVRGRPRENSGNPFLCAVGDIQEIQLPDETGHEGMALDLSSLTGSRDDRGVASWRTSASDGDSGFQETSERRHPPGADHASATPSWISLCFEGDGGAPVSALPPLLLTPLIGFVTGIFAGLVGIGGGVVFSPFLLLMGNDPVSAVATASACVVFTSASTSLQFLLIGRLPLLYASLFGLVAASAAACATCGIHRLRRAVGGRMSIIAGCVASAVTLASALTLWRCIEVGVYGE</sequence>
<dbReference type="Proteomes" id="UP000007494">
    <property type="component" value="Chromosome XI"/>
</dbReference>
<feature type="compositionally biased region" description="Polar residues" evidence="5">
    <location>
        <begin position="1292"/>
        <end position="1304"/>
    </location>
</feature>
<reference evidence="9" key="1">
    <citation type="journal article" date="2012" name="PLoS Pathog.">
        <title>Comparative genomics of the apicomplexan parasites Toxoplasma gondii and Neospora caninum: Coccidia differing in host range and transmission strategy.</title>
        <authorList>
            <person name="Reid A.J."/>
            <person name="Vermont S.J."/>
            <person name="Cotton J.A."/>
            <person name="Harris D."/>
            <person name="Hill-Cawthorne G.A."/>
            <person name="Konen-Waisman S."/>
            <person name="Latham S.M."/>
            <person name="Mourier T."/>
            <person name="Norton R."/>
            <person name="Quail M.A."/>
            <person name="Sanders M."/>
            <person name="Shanmugam D."/>
            <person name="Sohal A."/>
            <person name="Wasmuth J.D."/>
            <person name="Brunk B."/>
            <person name="Grigg M.E."/>
            <person name="Howard J.C."/>
            <person name="Parkinson J."/>
            <person name="Roos D.S."/>
            <person name="Trees A.J."/>
            <person name="Berriman M."/>
            <person name="Pain A."/>
            <person name="Wastling J.M."/>
        </authorList>
    </citation>
    <scope>NUCLEOTIDE SEQUENCE [LARGE SCALE GENOMIC DNA]</scope>
    <source>
        <strain evidence="9">Liverpool</strain>
    </source>
</reference>
<keyword evidence="7" id="KW-0732">Signal</keyword>
<feature type="compositionally biased region" description="Basic and acidic residues" evidence="5">
    <location>
        <begin position="2504"/>
        <end position="2513"/>
    </location>
</feature>
<feature type="region of interest" description="Disordered" evidence="5">
    <location>
        <begin position="421"/>
        <end position="514"/>
    </location>
</feature>
<feature type="transmembrane region" description="Helical" evidence="6">
    <location>
        <begin position="2795"/>
        <end position="2814"/>
    </location>
</feature>
<dbReference type="GeneID" id="13441022"/>
<feature type="signal peptide" evidence="7">
    <location>
        <begin position="1"/>
        <end position="18"/>
    </location>
</feature>
<feature type="compositionally biased region" description="Polar residues" evidence="5">
    <location>
        <begin position="1754"/>
        <end position="1768"/>
    </location>
</feature>
<feature type="compositionally biased region" description="Basic and acidic residues" evidence="5">
    <location>
        <begin position="1870"/>
        <end position="1889"/>
    </location>
</feature>
<feature type="region of interest" description="Disordered" evidence="5">
    <location>
        <begin position="1067"/>
        <end position="1116"/>
    </location>
</feature>
<protein>
    <submittedName>
        <fullName evidence="8">Uncharacterized protein</fullName>
    </submittedName>
</protein>
<dbReference type="VEuPathDB" id="ToxoDB:NCLIV_055150"/>
<feature type="compositionally biased region" description="Basic and acidic residues" evidence="5">
    <location>
        <begin position="1087"/>
        <end position="1111"/>
    </location>
</feature>
<feature type="region of interest" description="Disordered" evidence="5">
    <location>
        <begin position="2946"/>
        <end position="2987"/>
    </location>
</feature>
<feature type="compositionally biased region" description="Low complexity" evidence="5">
    <location>
        <begin position="469"/>
        <end position="483"/>
    </location>
</feature>
<feature type="region of interest" description="Disordered" evidence="5">
    <location>
        <begin position="73"/>
        <end position="107"/>
    </location>
</feature>
<feature type="compositionally biased region" description="Low complexity" evidence="5">
    <location>
        <begin position="1723"/>
        <end position="1736"/>
    </location>
</feature>
<keyword evidence="4 6" id="KW-0472">Membrane</keyword>
<dbReference type="RefSeq" id="XP_003885118.1">
    <property type="nucleotide sequence ID" value="XM_003885069.1"/>
</dbReference>
<keyword evidence="2 6" id="KW-0812">Transmembrane</keyword>
<feature type="compositionally biased region" description="Basic and acidic residues" evidence="5">
    <location>
        <begin position="1742"/>
        <end position="1751"/>
    </location>
</feature>
<dbReference type="eggNOG" id="ENOG502QRPA">
    <property type="taxonomic scope" value="Eukaryota"/>
</dbReference>
<feature type="compositionally biased region" description="Low complexity" evidence="5">
    <location>
        <begin position="2010"/>
        <end position="2034"/>
    </location>
</feature>
<feature type="region of interest" description="Disordered" evidence="5">
    <location>
        <begin position="722"/>
        <end position="807"/>
    </location>
</feature>